<evidence type="ECO:0000313" key="3">
    <source>
        <dbReference type="Proteomes" id="UP001451782"/>
    </source>
</evidence>
<dbReference type="PROSITE" id="PS51257">
    <property type="entry name" value="PROKAR_LIPOPROTEIN"/>
    <property type="match status" value="1"/>
</dbReference>
<dbReference type="AlphaFoldDB" id="A0AAN0M2I8"/>
<proteinExistence type="predicted"/>
<protein>
    <recommendedName>
        <fullName evidence="4">Lipoprotein</fullName>
    </recommendedName>
</protein>
<keyword evidence="3" id="KW-1185">Reference proteome</keyword>
<dbReference type="Proteomes" id="UP001451782">
    <property type="component" value="Chromosome"/>
</dbReference>
<evidence type="ECO:0000313" key="2">
    <source>
        <dbReference type="EMBL" id="WZU63951.1"/>
    </source>
</evidence>
<reference evidence="2 3" key="1">
    <citation type="submission" date="2024-04" db="EMBL/GenBank/DDBJ databases">
        <title>Phylogenomic analyses of a clade within the roseobacter group suggest taxonomic reassignments of species of the genera Aestuariivita, Citreicella, Loktanella, Nautella, Pelagibaca, Ruegeria, Thalassobius, Thiobacimonas and Tropicibacter, and the proposal o.</title>
        <authorList>
            <person name="Jeon C.O."/>
        </authorList>
    </citation>
    <scope>NUCLEOTIDE SEQUENCE [LARGE SCALE GENOMIC DNA]</scope>
    <source>
        <strain evidence="2 3">G8-12</strain>
    </source>
</reference>
<evidence type="ECO:0000256" key="1">
    <source>
        <dbReference type="SAM" id="MobiDB-lite"/>
    </source>
</evidence>
<feature type="compositionally biased region" description="Low complexity" evidence="1">
    <location>
        <begin position="91"/>
        <end position="125"/>
    </location>
</feature>
<accession>A0AAN0M2I8</accession>
<evidence type="ECO:0008006" key="4">
    <source>
        <dbReference type="Google" id="ProtNLM"/>
    </source>
</evidence>
<feature type="region of interest" description="Disordered" evidence="1">
    <location>
        <begin position="87"/>
        <end position="125"/>
    </location>
</feature>
<dbReference type="RefSeq" id="WP_342070322.1">
    <property type="nucleotide sequence ID" value="NZ_CP151762.1"/>
</dbReference>
<organism evidence="2 3">
    <name type="scientific">Yoonia algicola</name>
    <dbReference type="NCBI Taxonomy" id="3137368"/>
    <lineage>
        <taxon>Bacteria</taxon>
        <taxon>Pseudomonadati</taxon>
        <taxon>Pseudomonadota</taxon>
        <taxon>Alphaproteobacteria</taxon>
        <taxon>Rhodobacterales</taxon>
        <taxon>Paracoccaceae</taxon>
        <taxon>Yoonia</taxon>
    </lineage>
</organism>
<name>A0AAN0M2I8_9RHOB</name>
<dbReference type="EMBL" id="CP151762">
    <property type="protein sequence ID" value="WZU63951.1"/>
    <property type="molecule type" value="Genomic_DNA"/>
</dbReference>
<gene>
    <name evidence="2" type="ORF">AABB28_01100</name>
</gene>
<sequence>MKFNLITGFGVGAMILMSACAPKPAPVAMVIYAEPTFDKLGNPSCRPGNVPIGGAYTAELPLCDVVNAGAPVVMVAPVVAADDGVVGDGGTVIVDPDDPNGGNQNQNQNQNQNENQNENQNQSGG</sequence>
<dbReference type="KEGG" id="yag:AABB28_01100"/>